<organism evidence="1 2">
    <name type="scientific">Solanum commersonii</name>
    <name type="common">Commerson's wild potato</name>
    <name type="synonym">Commerson's nightshade</name>
    <dbReference type="NCBI Taxonomy" id="4109"/>
    <lineage>
        <taxon>Eukaryota</taxon>
        <taxon>Viridiplantae</taxon>
        <taxon>Streptophyta</taxon>
        <taxon>Embryophyta</taxon>
        <taxon>Tracheophyta</taxon>
        <taxon>Spermatophyta</taxon>
        <taxon>Magnoliopsida</taxon>
        <taxon>eudicotyledons</taxon>
        <taxon>Gunneridae</taxon>
        <taxon>Pentapetalae</taxon>
        <taxon>asterids</taxon>
        <taxon>lamiids</taxon>
        <taxon>Solanales</taxon>
        <taxon>Solanaceae</taxon>
        <taxon>Solanoideae</taxon>
        <taxon>Solaneae</taxon>
        <taxon>Solanum</taxon>
    </lineage>
</organism>
<sequence>MIGMWHGYLRCETPYQPYLKERINQFGSYISKKCSQLNLAKSCYWRMNVNKSVSMEDKKPIKSSMFCVSRHAGSTSVPMGWSMRLNRERKQPLRNNGHFS</sequence>
<dbReference type="EMBL" id="JACXVP010000001">
    <property type="protein sequence ID" value="KAG5632358.1"/>
    <property type="molecule type" value="Genomic_DNA"/>
</dbReference>
<protein>
    <submittedName>
        <fullName evidence="1">Uncharacterized protein</fullName>
    </submittedName>
</protein>
<gene>
    <name evidence="1" type="ORF">H5410_004075</name>
</gene>
<dbReference type="AlphaFoldDB" id="A0A9J6B6L8"/>
<name>A0A9J6B6L8_SOLCO</name>
<comment type="caution">
    <text evidence="1">The sequence shown here is derived from an EMBL/GenBank/DDBJ whole genome shotgun (WGS) entry which is preliminary data.</text>
</comment>
<dbReference type="Proteomes" id="UP000824120">
    <property type="component" value="Chromosome 1"/>
</dbReference>
<proteinExistence type="predicted"/>
<evidence type="ECO:0000313" key="1">
    <source>
        <dbReference type="EMBL" id="KAG5632358.1"/>
    </source>
</evidence>
<accession>A0A9J6B6L8</accession>
<reference evidence="1 2" key="1">
    <citation type="submission" date="2020-09" db="EMBL/GenBank/DDBJ databases">
        <title>De no assembly of potato wild relative species, Solanum commersonii.</title>
        <authorList>
            <person name="Cho K."/>
        </authorList>
    </citation>
    <scope>NUCLEOTIDE SEQUENCE [LARGE SCALE GENOMIC DNA]</scope>
    <source>
        <strain evidence="1">LZ3.2</strain>
        <tissue evidence="1">Leaf</tissue>
    </source>
</reference>
<keyword evidence="2" id="KW-1185">Reference proteome</keyword>
<evidence type="ECO:0000313" key="2">
    <source>
        <dbReference type="Proteomes" id="UP000824120"/>
    </source>
</evidence>